<evidence type="ECO:0000313" key="3">
    <source>
        <dbReference type="Proteomes" id="UP000314294"/>
    </source>
</evidence>
<feature type="region of interest" description="Disordered" evidence="1">
    <location>
        <begin position="1"/>
        <end position="37"/>
    </location>
</feature>
<feature type="compositionally biased region" description="Low complexity" evidence="1">
    <location>
        <begin position="27"/>
        <end position="37"/>
    </location>
</feature>
<feature type="region of interest" description="Disordered" evidence="1">
    <location>
        <begin position="143"/>
        <end position="175"/>
    </location>
</feature>
<gene>
    <name evidence="2" type="ORF">EYF80_065658</name>
</gene>
<evidence type="ECO:0000256" key="1">
    <source>
        <dbReference type="SAM" id="MobiDB-lite"/>
    </source>
</evidence>
<protein>
    <submittedName>
        <fullName evidence="2">Uncharacterized protein</fullName>
    </submittedName>
</protein>
<sequence>MGDSSPAGVADGTAPDPNSCKPPPSPDSLSDPSSGLPAAGLSAADLAAAVGVGGGEPLVGDALLKAKPAMSVLGLAAAAGRDGIGPPLRFCVESADKKGGGDCAVGRAAAAAALLPPGGAAFVVACRSVAVAALMGTSLRPPGGRGGQNLAPCLVGGGEESRGGSTRGNEEEEPMTVWASVAGWRTERRKPSRRRAMVGLGSGERRRRRVTPSPTLPRRNTFKYNKSLMLESRQNTVS</sequence>
<keyword evidence="3" id="KW-1185">Reference proteome</keyword>
<feature type="region of interest" description="Disordered" evidence="1">
    <location>
        <begin position="187"/>
        <end position="238"/>
    </location>
</feature>
<reference evidence="2 3" key="1">
    <citation type="submission" date="2019-03" db="EMBL/GenBank/DDBJ databases">
        <title>First draft genome of Liparis tanakae, snailfish: a comprehensive survey of snailfish specific genes.</title>
        <authorList>
            <person name="Kim W."/>
            <person name="Song I."/>
            <person name="Jeong J.-H."/>
            <person name="Kim D."/>
            <person name="Kim S."/>
            <person name="Ryu S."/>
            <person name="Song J.Y."/>
            <person name="Lee S.K."/>
        </authorList>
    </citation>
    <scope>NUCLEOTIDE SEQUENCE [LARGE SCALE GENOMIC DNA]</scope>
    <source>
        <tissue evidence="2">Muscle</tissue>
    </source>
</reference>
<dbReference type="EMBL" id="SRLO01016053">
    <property type="protein sequence ID" value="TNN24218.1"/>
    <property type="molecule type" value="Genomic_DNA"/>
</dbReference>
<dbReference type="AlphaFoldDB" id="A0A4Z2E602"/>
<organism evidence="2 3">
    <name type="scientific">Liparis tanakae</name>
    <name type="common">Tanaka's snailfish</name>
    <dbReference type="NCBI Taxonomy" id="230148"/>
    <lineage>
        <taxon>Eukaryota</taxon>
        <taxon>Metazoa</taxon>
        <taxon>Chordata</taxon>
        <taxon>Craniata</taxon>
        <taxon>Vertebrata</taxon>
        <taxon>Euteleostomi</taxon>
        <taxon>Actinopterygii</taxon>
        <taxon>Neopterygii</taxon>
        <taxon>Teleostei</taxon>
        <taxon>Neoteleostei</taxon>
        <taxon>Acanthomorphata</taxon>
        <taxon>Eupercaria</taxon>
        <taxon>Perciformes</taxon>
        <taxon>Cottioidei</taxon>
        <taxon>Cottales</taxon>
        <taxon>Liparidae</taxon>
        <taxon>Liparis</taxon>
    </lineage>
</organism>
<dbReference type="Proteomes" id="UP000314294">
    <property type="component" value="Unassembled WGS sequence"/>
</dbReference>
<accession>A0A4Z2E602</accession>
<name>A0A4Z2E602_9TELE</name>
<proteinExistence type="predicted"/>
<feature type="compositionally biased region" description="Basic residues" evidence="1">
    <location>
        <begin position="187"/>
        <end position="196"/>
    </location>
</feature>
<evidence type="ECO:0000313" key="2">
    <source>
        <dbReference type="EMBL" id="TNN24218.1"/>
    </source>
</evidence>
<comment type="caution">
    <text evidence="2">The sequence shown here is derived from an EMBL/GenBank/DDBJ whole genome shotgun (WGS) entry which is preliminary data.</text>
</comment>